<dbReference type="InterPro" id="IPR001611">
    <property type="entry name" value="Leu-rich_rpt"/>
</dbReference>
<dbReference type="InterPro" id="IPR050541">
    <property type="entry name" value="LRR_TM_domain-containing"/>
</dbReference>
<keyword evidence="4" id="KW-0175">Coiled coil</keyword>
<evidence type="ECO:0000256" key="2">
    <source>
        <dbReference type="ARBA" id="ARBA00022729"/>
    </source>
</evidence>
<dbReference type="EMBL" id="CVRI01000041">
    <property type="protein sequence ID" value="CRK95377.1"/>
    <property type="molecule type" value="Genomic_DNA"/>
</dbReference>
<keyword evidence="5" id="KW-1133">Transmembrane helix</keyword>
<dbReference type="Gene3D" id="3.80.10.10">
    <property type="entry name" value="Ribonuclease Inhibitor"/>
    <property type="match status" value="2"/>
</dbReference>
<feature type="transmembrane region" description="Helical" evidence="5">
    <location>
        <begin position="318"/>
        <end position="339"/>
    </location>
</feature>
<evidence type="ECO:0000256" key="3">
    <source>
        <dbReference type="ARBA" id="ARBA00022737"/>
    </source>
</evidence>
<dbReference type="AlphaFoldDB" id="A0A1J1IAC7"/>
<dbReference type="PANTHER" id="PTHR24369">
    <property type="entry name" value="ANTIGEN BSP, PUTATIVE-RELATED"/>
    <property type="match status" value="1"/>
</dbReference>
<protein>
    <submittedName>
        <fullName evidence="6">CLUMA_CG008667, isoform A</fullName>
    </submittedName>
</protein>
<feature type="coiled-coil region" evidence="4">
    <location>
        <begin position="556"/>
        <end position="600"/>
    </location>
</feature>
<evidence type="ECO:0000313" key="7">
    <source>
        <dbReference type="Proteomes" id="UP000183832"/>
    </source>
</evidence>
<name>A0A1J1IAC7_9DIPT</name>
<feature type="non-terminal residue" evidence="6">
    <location>
        <position position="621"/>
    </location>
</feature>
<dbReference type="GO" id="GO:0005886">
    <property type="term" value="C:plasma membrane"/>
    <property type="evidence" value="ECO:0007669"/>
    <property type="project" value="TreeGrafter"/>
</dbReference>
<dbReference type="SMART" id="SM00365">
    <property type="entry name" value="LRR_SD22"/>
    <property type="match status" value="2"/>
</dbReference>
<keyword evidence="5" id="KW-0472">Membrane</keyword>
<gene>
    <name evidence="6" type="ORF">CLUMA_CG008667</name>
</gene>
<sequence length="621" mass="70706">MKNKQVMSMEKRLPYNFVAVYFEITCKFEYLGFRISSSIGWENFYTCSGSFIRDESITEITGIDGEHMGSRTNSNVTAIRLTDNWLTEVPSGFDNFFSNIEFLYMINTQLVTVNSNQIQQFPNLEYLWLENNQIENIEVYAFSLTPLLRHIDLQYNDITSIPYNTFQHLHLEVLKMKGNVCVNESAETSQNVNTLIANVEISCSPLGPLIEEISSELLNNTSANLDTIGANLGIIDSFNESVVLEDTVRNFTSEITGKYSNANKTLAMLEDLLDSIASIKDPQNRKRRKIVGFPQFERTTFNQHFESVLHKWNWVNLFIMKNVFPIILLLFISVFILHFSKSVEITCKFEYLGFRISSSIGWENFYTCSGSFIRDESITEITGIDGEHMGSRTNSNVTAIRLTDNWLTEVPSGFDNFFSNIEFLYMINTQLVTVNSNQIQQFPNLEYLWLENNQIENIEVYAFSLTPLLRHIDLQYNDITSIPYNTFQHLHLEVLKMKGNVCVNESAETSQNVNTLIANVEISCSPLGPLIEEISSELLNNTSANLDTIGANLGIIDSFNESVVELKNDSENLKKSLTDLEEIISNLKVLEDTVRNFTSDVYGIILSLSLICVFVTLNISS</sequence>
<evidence type="ECO:0000256" key="5">
    <source>
        <dbReference type="SAM" id="Phobius"/>
    </source>
</evidence>
<dbReference type="PANTHER" id="PTHR24369:SF210">
    <property type="entry name" value="CHAOPTIN-RELATED"/>
    <property type="match status" value="1"/>
</dbReference>
<keyword evidence="2" id="KW-0732">Signal</keyword>
<evidence type="ECO:0000256" key="1">
    <source>
        <dbReference type="ARBA" id="ARBA00022614"/>
    </source>
</evidence>
<dbReference type="SUPFAM" id="SSF52058">
    <property type="entry name" value="L domain-like"/>
    <property type="match status" value="1"/>
</dbReference>
<dbReference type="Pfam" id="PF13855">
    <property type="entry name" value="LRR_8"/>
    <property type="match status" value="2"/>
</dbReference>
<feature type="transmembrane region" description="Helical" evidence="5">
    <location>
        <begin position="601"/>
        <end position="619"/>
    </location>
</feature>
<reference evidence="6 7" key="1">
    <citation type="submission" date="2015-04" db="EMBL/GenBank/DDBJ databases">
        <authorList>
            <person name="Syromyatnikov M.Y."/>
            <person name="Popov V.N."/>
        </authorList>
    </citation>
    <scope>NUCLEOTIDE SEQUENCE [LARGE SCALE GENOMIC DNA]</scope>
</reference>
<dbReference type="PROSITE" id="PS51450">
    <property type="entry name" value="LRR"/>
    <property type="match status" value="4"/>
</dbReference>
<dbReference type="SMART" id="SM00369">
    <property type="entry name" value="LRR_TYP"/>
    <property type="match status" value="4"/>
</dbReference>
<accession>A0A1J1IAC7</accession>
<keyword evidence="3" id="KW-0677">Repeat</keyword>
<evidence type="ECO:0000256" key="4">
    <source>
        <dbReference type="SAM" id="Coils"/>
    </source>
</evidence>
<evidence type="ECO:0000313" key="6">
    <source>
        <dbReference type="EMBL" id="CRK95377.1"/>
    </source>
</evidence>
<dbReference type="OrthoDB" id="676979at2759"/>
<organism evidence="6 7">
    <name type="scientific">Clunio marinus</name>
    <dbReference type="NCBI Taxonomy" id="568069"/>
    <lineage>
        <taxon>Eukaryota</taxon>
        <taxon>Metazoa</taxon>
        <taxon>Ecdysozoa</taxon>
        <taxon>Arthropoda</taxon>
        <taxon>Hexapoda</taxon>
        <taxon>Insecta</taxon>
        <taxon>Pterygota</taxon>
        <taxon>Neoptera</taxon>
        <taxon>Endopterygota</taxon>
        <taxon>Diptera</taxon>
        <taxon>Nematocera</taxon>
        <taxon>Chironomoidea</taxon>
        <taxon>Chironomidae</taxon>
        <taxon>Clunio</taxon>
    </lineage>
</organism>
<dbReference type="Proteomes" id="UP000183832">
    <property type="component" value="Unassembled WGS sequence"/>
</dbReference>
<keyword evidence="7" id="KW-1185">Reference proteome</keyword>
<dbReference type="InterPro" id="IPR003591">
    <property type="entry name" value="Leu-rich_rpt_typical-subtyp"/>
</dbReference>
<keyword evidence="5" id="KW-0812">Transmembrane</keyword>
<dbReference type="InterPro" id="IPR032675">
    <property type="entry name" value="LRR_dom_sf"/>
</dbReference>
<keyword evidence="1" id="KW-0433">Leucine-rich repeat</keyword>
<proteinExistence type="predicted"/>